<comment type="caution">
    <text evidence="1">The sequence shown here is derived from an EMBL/GenBank/DDBJ whole genome shotgun (WGS) entry which is preliminary data.</text>
</comment>
<protein>
    <submittedName>
        <fullName evidence="1">Uncharacterized protein</fullName>
    </submittedName>
</protein>
<proteinExistence type="predicted"/>
<evidence type="ECO:0000313" key="1">
    <source>
        <dbReference type="EMBL" id="KAJ2990418.1"/>
    </source>
</evidence>
<accession>A0ACC1PEH5</accession>
<sequence length="189" mass="21591">MPPKRKSEALKPDIDLTVESEDVASHAGFRNDGTAVVAERAAKNARSSDAGEGASPGAKRRKKAEKPWQSWRDVVLEGEKERAVPIYDDCNEVRRKIRRLLRQPGFKITHWLKEIGDINYNSYQRFMRATGPTGGAENGTYYAAYVYFEKVRIFEGKKKTAKRIRNEKEHPGGLLREDMNISRWVWVPA</sequence>
<reference evidence="1" key="1">
    <citation type="submission" date="2022-08" db="EMBL/GenBank/DDBJ databases">
        <title>Genome Sequence of Pycnoporus sanguineus.</title>
        <authorList>
            <person name="Buettner E."/>
        </authorList>
    </citation>
    <scope>NUCLEOTIDE SEQUENCE</scope>
    <source>
        <strain evidence="1">CG-C14</strain>
    </source>
</reference>
<keyword evidence="2" id="KW-1185">Reference proteome</keyword>
<name>A0ACC1PEH5_9APHY</name>
<evidence type="ECO:0000313" key="2">
    <source>
        <dbReference type="Proteomes" id="UP001144978"/>
    </source>
</evidence>
<gene>
    <name evidence="1" type="ORF">NUW54_g8474</name>
</gene>
<organism evidence="1 2">
    <name type="scientific">Trametes sanguinea</name>
    <dbReference type="NCBI Taxonomy" id="158606"/>
    <lineage>
        <taxon>Eukaryota</taxon>
        <taxon>Fungi</taxon>
        <taxon>Dikarya</taxon>
        <taxon>Basidiomycota</taxon>
        <taxon>Agaricomycotina</taxon>
        <taxon>Agaricomycetes</taxon>
        <taxon>Polyporales</taxon>
        <taxon>Polyporaceae</taxon>
        <taxon>Trametes</taxon>
    </lineage>
</organism>
<dbReference type="Proteomes" id="UP001144978">
    <property type="component" value="Unassembled WGS sequence"/>
</dbReference>
<dbReference type="EMBL" id="JANSHE010002635">
    <property type="protein sequence ID" value="KAJ2990418.1"/>
    <property type="molecule type" value="Genomic_DNA"/>
</dbReference>